<keyword evidence="3" id="KW-1185">Reference proteome</keyword>
<sequence>MNRQEKQEIESGLRAILEEMLNYKNEKCLRIEYYNCNDLIQRITRTFREIKNNNQEYKKLESVLQQQEADIRNHISLEQQMKLYQDQLQAKLDEASQEIKRLQQEISRYKSKKRKEKSQEASLTQRNVSPKKQESLSQHGYSSHRSSCDQLFKRYNKLLQQQQAQISQRSNNIQISQYMMKGRQTLAEICNIQPSKPSRSQTKHSNSAKKGNQNNSISSETIRNLLKIK</sequence>
<feature type="region of interest" description="Disordered" evidence="1">
    <location>
        <begin position="109"/>
        <end position="147"/>
    </location>
</feature>
<evidence type="ECO:0000313" key="3">
    <source>
        <dbReference type="Proteomes" id="UP000688137"/>
    </source>
</evidence>
<accession>A0A8S1LXR1</accession>
<organism evidence="2 3">
    <name type="scientific">Paramecium primaurelia</name>
    <dbReference type="NCBI Taxonomy" id="5886"/>
    <lineage>
        <taxon>Eukaryota</taxon>
        <taxon>Sar</taxon>
        <taxon>Alveolata</taxon>
        <taxon>Ciliophora</taxon>
        <taxon>Intramacronucleata</taxon>
        <taxon>Oligohymenophorea</taxon>
        <taxon>Peniculida</taxon>
        <taxon>Parameciidae</taxon>
        <taxon>Paramecium</taxon>
    </lineage>
</organism>
<name>A0A8S1LXR1_PARPR</name>
<evidence type="ECO:0000313" key="2">
    <source>
        <dbReference type="EMBL" id="CAD8070755.1"/>
    </source>
</evidence>
<dbReference type="EMBL" id="CAJJDM010000046">
    <property type="protein sequence ID" value="CAD8070755.1"/>
    <property type="molecule type" value="Genomic_DNA"/>
</dbReference>
<dbReference type="AlphaFoldDB" id="A0A8S1LXR1"/>
<reference evidence="2" key="1">
    <citation type="submission" date="2021-01" db="EMBL/GenBank/DDBJ databases">
        <authorList>
            <consortium name="Genoscope - CEA"/>
            <person name="William W."/>
        </authorList>
    </citation>
    <scope>NUCLEOTIDE SEQUENCE</scope>
</reference>
<proteinExistence type="predicted"/>
<gene>
    <name evidence="2" type="ORF">PPRIM_AZ9-3.1.T0460122</name>
</gene>
<feature type="region of interest" description="Disordered" evidence="1">
    <location>
        <begin position="194"/>
        <end position="220"/>
    </location>
</feature>
<protein>
    <submittedName>
        <fullName evidence="2">Uncharacterized protein</fullName>
    </submittedName>
</protein>
<dbReference type="OMA" id="QHGYSSH"/>
<feature type="compositionally biased region" description="Polar residues" evidence="1">
    <location>
        <begin position="120"/>
        <end position="147"/>
    </location>
</feature>
<comment type="caution">
    <text evidence="2">The sequence shown here is derived from an EMBL/GenBank/DDBJ whole genome shotgun (WGS) entry which is preliminary data.</text>
</comment>
<evidence type="ECO:0000256" key="1">
    <source>
        <dbReference type="SAM" id="MobiDB-lite"/>
    </source>
</evidence>
<dbReference type="Proteomes" id="UP000688137">
    <property type="component" value="Unassembled WGS sequence"/>
</dbReference>